<proteinExistence type="predicted"/>
<evidence type="ECO:0000313" key="7">
    <source>
        <dbReference type="EMBL" id="KAG0005411.1"/>
    </source>
</evidence>
<dbReference type="Proteomes" id="UP000749646">
    <property type="component" value="Unassembled WGS sequence"/>
</dbReference>
<feature type="domain" description="Arm-like repeat" evidence="6">
    <location>
        <begin position="222"/>
        <end position="616"/>
    </location>
</feature>
<dbReference type="PANTHER" id="PTHR22847:SF637">
    <property type="entry name" value="WD REPEAT DOMAIN 5B"/>
    <property type="match status" value="1"/>
</dbReference>
<feature type="compositionally biased region" description="Polar residues" evidence="4">
    <location>
        <begin position="115"/>
        <end position="126"/>
    </location>
</feature>
<organism evidence="7 8">
    <name type="scientific">Modicella reniformis</name>
    <dbReference type="NCBI Taxonomy" id="1440133"/>
    <lineage>
        <taxon>Eukaryota</taxon>
        <taxon>Fungi</taxon>
        <taxon>Fungi incertae sedis</taxon>
        <taxon>Mucoromycota</taxon>
        <taxon>Mortierellomycotina</taxon>
        <taxon>Mortierellomycetes</taxon>
        <taxon>Mortierellales</taxon>
        <taxon>Mortierellaceae</taxon>
        <taxon>Modicella</taxon>
    </lineage>
</organism>
<feature type="compositionally biased region" description="Low complexity" evidence="4">
    <location>
        <begin position="127"/>
        <end position="137"/>
    </location>
</feature>
<evidence type="ECO:0000259" key="5">
    <source>
        <dbReference type="Pfam" id="PF05729"/>
    </source>
</evidence>
<dbReference type="InterPro" id="IPR001680">
    <property type="entry name" value="WD40_rpt"/>
</dbReference>
<dbReference type="SMART" id="SM00320">
    <property type="entry name" value="WD40"/>
    <property type="match status" value="4"/>
</dbReference>
<dbReference type="InterPro" id="IPR015943">
    <property type="entry name" value="WD40/YVTN_repeat-like_dom_sf"/>
</dbReference>
<dbReference type="CDD" id="cd00200">
    <property type="entry name" value="WD40"/>
    <property type="match status" value="1"/>
</dbReference>
<feature type="repeat" description="WD" evidence="3">
    <location>
        <begin position="1235"/>
        <end position="1276"/>
    </location>
</feature>
<dbReference type="InterPro" id="IPR036322">
    <property type="entry name" value="WD40_repeat_dom_sf"/>
</dbReference>
<name>A0A9P6MK29_9FUNG</name>
<dbReference type="Pfam" id="PF23948">
    <property type="entry name" value="ARM_5"/>
    <property type="match status" value="1"/>
</dbReference>
<evidence type="ECO:0000256" key="4">
    <source>
        <dbReference type="SAM" id="MobiDB-lite"/>
    </source>
</evidence>
<evidence type="ECO:0000256" key="3">
    <source>
        <dbReference type="PROSITE-ProRule" id="PRU00221"/>
    </source>
</evidence>
<dbReference type="InterPro" id="IPR025662">
    <property type="entry name" value="Sigma_54_int_dom_ATP-bd_1"/>
</dbReference>
<dbReference type="Gene3D" id="3.40.50.300">
    <property type="entry name" value="P-loop containing nucleotide triphosphate hydrolases"/>
    <property type="match status" value="1"/>
</dbReference>
<dbReference type="PROSITE" id="PS50082">
    <property type="entry name" value="WD_REPEATS_2"/>
    <property type="match status" value="2"/>
</dbReference>
<evidence type="ECO:0000259" key="6">
    <source>
        <dbReference type="Pfam" id="PF23948"/>
    </source>
</evidence>
<dbReference type="PROSITE" id="PS00675">
    <property type="entry name" value="SIGMA54_INTERACT_1"/>
    <property type="match status" value="1"/>
</dbReference>
<dbReference type="InterPro" id="IPR027417">
    <property type="entry name" value="P-loop_NTPase"/>
</dbReference>
<dbReference type="PROSITE" id="PS00678">
    <property type="entry name" value="WD_REPEATS_1"/>
    <property type="match status" value="2"/>
</dbReference>
<dbReference type="GO" id="GO:1990234">
    <property type="term" value="C:transferase complex"/>
    <property type="evidence" value="ECO:0007669"/>
    <property type="project" value="UniProtKB-ARBA"/>
</dbReference>
<dbReference type="Pfam" id="PF05729">
    <property type="entry name" value="NACHT"/>
    <property type="match status" value="1"/>
</dbReference>
<dbReference type="InterPro" id="IPR007111">
    <property type="entry name" value="NACHT_NTPase"/>
</dbReference>
<reference evidence="7" key="1">
    <citation type="journal article" date="2020" name="Fungal Divers.">
        <title>Resolving the Mortierellaceae phylogeny through synthesis of multi-gene phylogenetics and phylogenomics.</title>
        <authorList>
            <person name="Vandepol N."/>
            <person name="Liber J."/>
            <person name="Desiro A."/>
            <person name="Na H."/>
            <person name="Kennedy M."/>
            <person name="Barry K."/>
            <person name="Grigoriev I.V."/>
            <person name="Miller A.N."/>
            <person name="O'Donnell K."/>
            <person name="Stajich J.E."/>
            <person name="Bonito G."/>
        </authorList>
    </citation>
    <scope>NUCLEOTIDE SEQUENCE</scope>
    <source>
        <strain evidence="7">MES-2147</strain>
    </source>
</reference>
<keyword evidence="1 3" id="KW-0853">WD repeat</keyword>
<evidence type="ECO:0008006" key="9">
    <source>
        <dbReference type="Google" id="ProtNLM"/>
    </source>
</evidence>
<dbReference type="Gene3D" id="2.130.10.10">
    <property type="entry name" value="YVTN repeat-like/Quinoprotein amine dehydrogenase"/>
    <property type="match status" value="1"/>
</dbReference>
<dbReference type="Pfam" id="PF00805">
    <property type="entry name" value="Pentapeptide"/>
    <property type="match status" value="1"/>
</dbReference>
<accession>A0A9P6MK29</accession>
<dbReference type="InterPro" id="IPR001646">
    <property type="entry name" value="5peptide_repeat"/>
</dbReference>
<feature type="repeat" description="WD" evidence="3">
    <location>
        <begin position="1193"/>
        <end position="1234"/>
    </location>
</feature>
<dbReference type="SUPFAM" id="SSF48371">
    <property type="entry name" value="ARM repeat"/>
    <property type="match status" value="1"/>
</dbReference>
<comment type="caution">
    <text evidence="7">The sequence shown here is derived from an EMBL/GenBank/DDBJ whole genome shotgun (WGS) entry which is preliminary data.</text>
</comment>
<dbReference type="SUPFAM" id="SSF141571">
    <property type="entry name" value="Pentapeptide repeat-like"/>
    <property type="match status" value="1"/>
</dbReference>
<dbReference type="InterPro" id="IPR019775">
    <property type="entry name" value="WD40_repeat_CS"/>
</dbReference>
<dbReference type="PROSITE" id="PS50294">
    <property type="entry name" value="WD_REPEATS_REGION"/>
    <property type="match status" value="2"/>
</dbReference>
<keyword evidence="2" id="KW-0677">Repeat</keyword>
<keyword evidence="8" id="KW-1185">Reference proteome</keyword>
<gene>
    <name evidence="7" type="ORF">BGZ65_011211</name>
</gene>
<dbReference type="Pfam" id="PF00400">
    <property type="entry name" value="WD40"/>
    <property type="match status" value="3"/>
</dbReference>
<feature type="domain" description="NACHT" evidence="5">
    <location>
        <begin position="640"/>
        <end position="796"/>
    </location>
</feature>
<evidence type="ECO:0000256" key="2">
    <source>
        <dbReference type="ARBA" id="ARBA00022737"/>
    </source>
</evidence>
<evidence type="ECO:0000256" key="1">
    <source>
        <dbReference type="ARBA" id="ARBA00022574"/>
    </source>
</evidence>
<dbReference type="PANTHER" id="PTHR22847">
    <property type="entry name" value="WD40 REPEAT PROTEIN"/>
    <property type="match status" value="1"/>
</dbReference>
<dbReference type="InterPro" id="IPR056251">
    <property type="entry name" value="Arm_rpt_dom"/>
</dbReference>
<feature type="region of interest" description="Disordered" evidence="4">
    <location>
        <begin position="115"/>
        <end position="139"/>
    </location>
</feature>
<dbReference type="SUPFAM" id="SSF50978">
    <property type="entry name" value="WD40 repeat-like"/>
    <property type="match status" value="1"/>
</dbReference>
<dbReference type="InterPro" id="IPR016024">
    <property type="entry name" value="ARM-type_fold"/>
</dbReference>
<dbReference type="OrthoDB" id="2376502at2759"/>
<protein>
    <recommendedName>
        <fullName evidence="9">NACHT domain-containing protein</fullName>
    </recommendedName>
</protein>
<dbReference type="EMBL" id="JAAAHW010000189">
    <property type="protein sequence ID" value="KAG0005411.1"/>
    <property type="molecule type" value="Genomic_DNA"/>
</dbReference>
<dbReference type="Gene3D" id="2.160.20.80">
    <property type="entry name" value="E3 ubiquitin-protein ligase SopA"/>
    <property type="match status" value="1"/>
</dbReference>
<evidence type="ECO:0000313" key="8">
    <source>
        <dbReference type="Proteomes" id="UP000749646"/>
    </source>
</evidence>
<sequence length="1313" mass="146892">MFHRTTFSSSPHTTLSPQKALDLTNVYLENARKANEDPELALELCANAEASLSRVMKTALSRPPRSHHPQVDQALREKVASSSFELGQLQDHLGSTKKAQSSYRNAEKLGWHVQNQSQQIAQHSDTNSNNKNNNNSNLLPTIGQLPSTHDTTATATQGRDIATIPPHIFVENKRPPTTAIVFNLPEPDGRLNNTPQLARCLGLLQASLSPDDIQDSTIRSWLQVIEHDTDEQERLKSLATDIIKEFKRDELKDTKAVAELVILAPVLERDDFRHLLTLFFTGIDQSDILDIHQLEGLAQVIQSAFPSDLDADDLVKILELVSSRLKNTHHQSSHHIHQLTLTVSHVLDAMADTNVTGVDREKLHAPLSLYLDGLKKSSDSYVVYQAAYAYQALMCVPDNETLWQATLRHTGKVIQGVSGLVSAVKDLDLNGFIEGLGNIQRGSAGVSDVFGLVKDAYKGVSSLTKSGQDFMDCLKEGLSFERKRAWYSALRGTDALIREGQLAKFRKLVCEAPCRRDPPFQWGVCQRLGEIAVNPMWDTETRQSAIEFLGEIYRNDAVWGQQASVKQWILHILMKLASSSGSNKPDVEGSLRQLRKRRLNDRGNAVYIPPQAKPTLQAPDDALFPLMDKVKDFLASEQKVMLLLGDSGSGKSTFNRELEFDLWKSYSKKTGCIPLYISLPAIDRPERDLIAKQLRKVEFSESQIRELKAHRQFILICDGYDESQQTHNLYMSNHLNQQGEWSAKMVISCRTEYIGVDYRDRFRPGDRNHQQENTAFQEAVIAPFSIDQVQDYIKQYVFVHRPLWLVEDYLQALDLIPSLKDLVRNPFLLTLSLEVLPRMVDPGQHLSATQVTRVALYDQFVEQWLERGKKRLGEKEMSHQARSAFESLSDEGFALNGIDYLKKLAVAIYKEQGGHPVIEYSRSKDEGTWKAAFFSREDEKQLLRDACPLTRSSNQYRFIHRSLLEYGLARAVFDPQEGKKRTTPGPNMTRRGSTSSVWSFEVEGGMGEADIATTEQQQQQQHQPSDSSSPLVWRSFVNEPSVLQFLSERVQQESLFKQQLLAFIDHSKSDKQWRIAAANAITILAKAGVQFNGADLQGIQIPGADLSQGVFDSAQLQGADLRKVKLRNTWLRQANLSKAQMRGAQFGELPLLSDSGKVLCCAYAPNGMTFIIGRFSGRISVYTTSDWKDNWTSRNHILAVRSIAYSPNGDLVASGSNDKTVRLWDVETGTCQHTLSGHSDHVLSVVFSSEGHLIFSGSSDGTLRIWEAETGDCQHILSGHTKGITVIISSPQESQTASASVDNTSSLAAMMGQ</sequence>